<keyword evidence="3 5" id="KW-1133">Transmembrane helix</keyword>
<evidence type="ECO:0000256" key="4">
    <source>
        <dbReference type="ARBA" id="ARBA00023136"/>
    </source>
</evidence>
<dbReference type="InterPro" id="IPR050360">
    <property type="entry name" value="MFS_Sugar_Transporters"/>
</dbReference>
<keyword evidence="4 5" id="KW-0472">Membrane</keyword>
<keyword evidence="2 5" id="KW-0812">Transmembrane</keyword>
<comment type="subcellular location">
    <subcellularLocation>
        <location evidence="1">Membrane</location>
        <topology evidence="1">Multi-pass membrane protein</topology>
    </subcellularLocation>
</comment>
<dbReference type="Pfam" id="PF00083">
    <property type="entry name" value="Sugar_tr"/>
    <property type="match status" value="2"/>
</dbReference>
<protein>
    <recommendedName>
        <fullName evidence="8">MFS general substrate transporter</fullName>
    </recommendedName>
</protein>
<dbReference type="GeneID" id="36593549"/>
<dbReference type="InterPro" id="IPR036259">
    <property type="entry name" value="MFS_trans_sf"/>
</dbReference>
<dbReference type="AlphaFoldDB" id="A0A2J6SIX4"/>
<keyword evidence="7" id="KW-1185">Reference proteome</keyword>
<evidence type="ECO:0008006" key="8">
    <source>
        <dbReference type="Google" id="ProtNLM"/>
    </source>
</evidence>
<dbReference type="Proteomes" id="UP000235371">
    <property type="component" value="Unassembled WGS sequence"/>
</dbReference>
<sequence length="353" mass="39311">MMSGVNNAINYIELMRFGHAEAIDGSGGILSVYFLVTLVWALAGGWVGEKAGQIKTIALGATWGILEASLQCSAQNHIWMIFARLINGFISGILNAIVPVWATESVPQTGRDQFVAIEFTLNIFRVVVAYLNVLAEAEFQDIRSVSQLKKDGNRTSYWSTFAGRSSGDLDTGRRVQLVIWFIARFNAEKSQWVSGLNNIFYMFSTLICVFNLDRIGRRWTLCRGTIGQGIAIFLAGEMSRLAINNSDAFKALQYGAAAAFMAFIFTWSAWGVVGWSIGNGWFCSKINDKTLYVFAINNEITHPDEMVLLFAAKTPWVWDAERNFVRLKEEHPEIAHAAHKGQMNIVAEIRSVA</sequence>
<reference evidence="6 7" key="1">
    <citation type="submission" date="2016-04" db="EMBL/GenBank/DDBJ databases">
        <title>A degradative enzymes factory behind the ericoid mycorrhizal symbiosis.</title>
        <authorList>
            <consortium name="DOE Joint Genome Institute"/>
            <person name="Martino E."/>
            <person name="Morin E."/>
            <person name="Grelet G."/>
            <person name="Kuo A."/>
            <person name="Kohler A."/>
            <person name="Daghino S."/>
            <person name="Barry K."/>
            <person name="Choi C."/>
            <person name="Cichocki N."/>
            <person name="Clum A."/>
            <person name="Copeland A."/>
            <person name="Hainaut M."/>
            <person name="Haridas S."/>
            <person name="Labutti K."/>
            <person name="Lindquist E."/>
            <person name="Lipzen A."/>
            <person name="Khouja H.-R."/>
            <person name="Murat C."/>
            <person name="Ohm R."/>
            <person name="Olson A."/>
            <person name="Spatafora J."/>
            <person name="Veneault-Fourrey C."/>
            <person name="Henrissat B."/>
            <person name="Grigoriev I."/>
            <person name="Martin F."/>
            <person name="Perotto S."/>
        </authorList>
    </citation>
    <scope>NUCLEOTIDE SEQUENCE [LARGE SCALE GENOMIC DNA]</scope>
    <source>
        <strain evidence="6 7">E</strain>
    </source>
</reference>
<dbReference type="InParanoid" id="A0A2J6SIX4"/>
<dbReference type="GO" id="GO:0016020">
    <property type="term" value="C:membrane"/>
    <property type="evidence" value="ECO:0007669"/>
    <property type="project" value="UniProtKB-SubCell"/>
</dbReference>
<dbReference type="Gene3D" id="1.20.1250.20">
    <property type="entry name" value="MFS general substrate transporter like domains"/>
    <property type="match status" value="2"/>
</dbReference>
<feature type="transmembrane region" description="Helical" evidence="5">
    <location>
        <begin position="81"/>
        <end position="102"/>
    </location>
</feature>
<evidence type="ECO:0000256" key="5">
    <source>
        <dbReference type="SAM" id="Phobius"/>
    </source>
</evidence>
<dbReference type="OrthoDB" id="2544694at2759"/>
<dbReference type="GO" id="GO:0005351">
    <property type="term" value="F:carbohydrate:proton symporter activity"/>
    <property type="evidence" value="ECO:0007669"/>
    <property type="project" value="TreeGrafter"/>
</dbReference>
<feature type="transmembrane region" description="Helical" evidence="5">
    <location>
        <begin position="28"/>
        <end position="47"/>
    </location>
</feature>
<dbReference type="RefSeq" id="XP_024727622.1">
    <property type="nucleotide sequence ID" value="XM_024885472.1"/>
</dbReference>
<feature type="transmembrane region" description="Helical" evidence="5">
    <location>
        <begin position="224"/>
        <end position="243"/>
    </location>
</feature>
<evidence type="ECO:0000256" key="3">
    <source>
        <dbReference type="ARBA" id="ARBA00022989"/>
    </source>
</evidence>
<evidence type="ECO:0000313" key="7">
    <source>
        <dbReference type="Proteomes" id="UP000235371"/>
    </source>
</evidence>
<organism evidence="6 7">
    <name type="scientific">Hyaloscypha bicolor E</name>
    <dbReference type="NCBI Taxonomy" id="1095630"/>
    <lineage>
        <taxon>Eukaryota</taxon>
        <taxon>Fungi</taxon>
        <taxon>Dikarya</taxon>
        <taxon>Ascomycota</taxon>
        <taxon>Pezizomycotina</taxon>
        <taxon>Leotiomycetes</taxon>
        <taxon>Helotiales</taxon>
        <taxon>Hyaloscyphaceae</taxon>
        <taxon>Hyaloscypha</taxon>
        <taxon>Hyaloscypha bicolor</taxon>
    </lineage>
</organism>
<feature type="transmembrane region" description="Helical" evidence="5">
    <location>
        <begin position="192"/>
        <end position="212"/>
    </location>
</feature>
<feature type="transmembrane region" description="Helical" evidence="5">
    <location>
        <begin position="255"/>
        <end position="277"/>
    </location>
</feature>
<gene>
    <name evidence="6" type="ORF">K444DRAFT_648512</name>
</gene>
<accession>A0A2J6SIX4</accession>
<evidence type="ECO:0000256" key="2">
    <source>
        <dbReference type="ARBA" id="ARBA00022692"/>
    </source>
</evidence>
<dbReference type="InterPro" id="IPR005828">
    <property type="entry name" value="MFS_sugar_transport-like"/>
</dbReference>
<dbReference type="EMBL" id="KZ613913">
    <property type="protein sequence ID" value="PMD50718.1"/>
    <property type="molecule type" value="Genomic_DNA"/>
</dbReference>
<dbReference type="SUPFAM" id="SSF103473">
    <property type="entry name" value="MFS general substrate transporter"/>
    <property type="match status" value="1"/>
</dbReference>
<evidence type="ECO:0000313" key="6">
    <source>
        <dbReference type="EMBL" id="PMD50718.1"/>
    </source>
</evidence>
<evidence type="ECO:0000256" key="1">
    <source>
        <dbReference type="ARBA" id="ARBA00004141"/>
    </source>
</evidence>
<dbReference type="PANTHER" id="PTHR48022">
    <property type="entry name" value="PLASTIDIC GLUCOSE TRANSPORTER 4"/>
    <property type="match status" value="1"/>
</dbReference>
<name>A0A2J6SIX4_9HELO</name>
<proteinExistence type="predicted"/>
<dbReference type="PANTHER" id="PTHR48022:SF78">
    <property type="entry name" value="MONOSACCHARIDE TRANSPORTER, PUTATIVE (AFU_ORTHOLOGUE AFUA_2G02110)-RELATED"/>
    <property type="match status" value="1"/>
</dbReference>